<dbReference type="AlphaFoldDB" id="R7T4P2"/>
<dbReference type="OrthoDB" id="5987257at2759"/>
<dbReference type="Proteomes" id="UP000014760">
    <property type="component" value="Unassembled WGS sequence"/>
</dbReference>
<keyword evidence="4" id="KW-1185">Reference proteome</keyword>
<gene>
    <name evidence="2" type="ORF">CAPTEDRAFT_130001</name>
</gene>
<reference evidence="4" key="1">
    <citation type="submission" date="2012-12" db="EMBL/GenBank/DDBJ databases">
        <authorList>
            <person name="Hellsten U."/>
            <person name="Grimwood J."/>
            <person name="Chapman J.A."/>
            <person name="Shapiro H."/>
            <person name="Aerts A."/>
            <person name="Otillar R.P."/>
            <person name="Terry A.Y."/>
            <person name="Boore J.L."/>
            <person name="Simakov O."/>
            <person name="Marletaz F."/>
            <person name="Cho S.-J."/>
            <person name="Edsinger-Gonzales E."/>
            <person name="Havlak P."/>
            <person name="Kuo D.-H."/>
            <person name="Larsson T."/>
            <person name="Lv J."/>
            <person name="Arendt D."/>
            <person name="Savage R."/>
            <person name="Osoegawa K."/>
            <person name="de Jong P."/>
            <person name="Lindberg D.R."/>
            <person name="Seaver E.C."/>
            <person name="Weisblat D.A."/>
            <person name="Putnam N.H."/>
            <person name="Grigoriev I.V."/>
            <person name="Rokhsar D.S."/>
        </authorList>
    </citation>
    <scope>NUCLEOTIDE SEQUENCE</scope>
    <source>
        <strain evidence="4">I ESC-2004</strain>
    </source>
</reference>
<sequence length="104" mass="11695">KAEMLIRNKTLLKDVSMLSGGQQTSSVEAFHSLILQFAPKKVAFTYNSMVARMQLAAMHYNENADRGQANTKDGQPQFKFSFPKSRQGQATVRIVKENSQFGMH</sequence>
<organism evidence="2">
    <name type="scientific">Capitella teleta</name>
    <name type="common">Polychaete worm</name>
    <dbReference type="NCBI Taxonomy" id="283909"/>
    <lineage>
        <taxon>Eukaryota</taxon>
        <taxon>Metazoa</taxon>
        <taxon>Spiralia</taxon>
        <taxon>Lophotrochozoa</taxon>
        <taxon>Annelida</taxon>
        <taxon>Polychaeta</taxon>
        <taxon>Sedentaria</taxon>
        <taxon>Scolecida</taxon>
        <taxon>Capitellidae</taxon>
        <taxon>Capitella</taxon>
    </lineage>
</organism>
<proteinExistence type="predicted"/>
<dbReference type="HOGENOM" id="CLU_178181_0_0_1"/>
<dbReference type="EMBL" id="KB312079">
    <property type="protein sequence ID" value="ELT87918.1"/>
    <property type="molecule type" value="Genomic_DNA"/>
</dbReference>
<accession>R7T4P2</accession>
<evidence type="ECO:0000313" key="2">
    <source>
        <dbReference type="EMBL" id="ELT87918.1"/>
    </source>
</evidence>
<name>R7T4P2_CAPTE</name>
<dbReference type="PANTHER" id="PTHR31751">
    <property type="entry name" value="SI:CH211-108C17.2-RELATED-RELATED"/>
    <property type="match status" value="1"/>
</dbReference>
<evidence type="ECO:0000256" key="1">
    <source>
        <dbReference type="SAM" id="MobiDB-lite"/>
    </source>
</evidence>
<dbReference type="EMBL" id="AMQN01015615">
    <property type="status" value="NOT_ANNOTATED_CDS"/>
    <property type="molecule type" value="Genomic_DNA"/>
</dbReference>
<evidence type="ECO:0000313" key="3">
    <source>
        <dbReference type="EnsemblMetazoa" id="CapteP130001"/>
    </source>
</evidence>
<reference evidence="3" key="3">
    <citation type="submission" date="2015-06" db="UniProtKB">
        <authorList>
            <consortium name="EnsemblMetazoa"/>
        </authorList>
    </citation>
    <scope>IDENTIFICATION</scope>
</reference>
<feature type="non-terminal residue" evidence="2">
    <location>
        <position position="1"/>
    </location>
</feature>
<dbReference type="PANTHER" id="PTHR31751:SF44">
    <property type="entry name" value="SI:CH211-211K8.4-RELATED"/>
    <property type="match status" value="1"/>
</dbReference>
<dbReference type="EnsemblMetazoa" id="CapteT130001">
    <property type="protein sequence ID" value="CapteP130001"/>
    <property type="gene ID" value="CapteG130001"/>
</dbReference>
<feature type="region of interest" description="Disordered" evidence="1">
    <location>
        <begin position="64"/>
        <end position="86"/>
    </location>
</feature>
<evidence type="ECO:0000313" key="4">
    <source>
        <dbReference type="Proteomes" id="UP000014760"/>
    </source>
</evidence>
<protein>
    <submittedName>
        <fullName evidence="2 3">Uncharacterized protein</fullName>
    </submittedName>
</protein>
<reference evidence="2 4" key="2">
    <citation type="journal article" date="2013" name="Nature">
        <title>Insights into bilaterian evolution from three spiralian genomes.</title>
        <authorList>
            <person name="Simakov O."/>
            <person name="Marletaz F."/>
            <person name="Cho S.J."/>
            <person name="Edsinger-Gonzales E."/>
            <person name="Havlak P."/>
            <person name="Hellsten U."/>
            <person name="Kuo D.H."/>
            <person name="Larsson T."/>
            <person name="Lv J."/>
            <person name="Arendt D."/>
            <person name="Savage R."/>
            <person name="Osoegawa K."/>
            <person name="de Jong P."/>
            <person name="Grimwood J."/>
            <person name="Chapman J.A."/>
            <person name="Shapiro H."/>
            <person name="Aerts A."/>
            <person name="Otillar R.P."/>
            <person name="Terry A.Y."/>
            <person name="Boore J.L."/>
            <person name="Grigoriev I.V."/>
            <person name="Lindberg D.R."/>
            <person name="Seaver E.C."/>
            <person name="Weisblat D.A."/>
            <person name="Putnam N.H."/>
            <person name="Rokhsar D.S."/>
        </authorList>
    </citation>
    <scope>NUCLEOTIDE SEQUENCE</scope>
    <source>
        <strain evidence="2 4">I ESC-2004</strain>
    </source>
</reference>